<organism evidence="1">
    <name type="scientific">marine metagenome</name>
    <dbReference type="NCBI Taxonomy" id="408172"/>
    <lineage>
        <taxon>unclassified sequences</taxon>
        <taxon>metagenomes</taxon>
        <taxon>ecological metagenomes</taxon>
    </lineage>
</organism>
<accession>A0A382DG53</accession>
<dbReference type="InterPro" id="IPR029052">
    <property type="entry name" value="Metallo-depent_PP-like"/>
</dbReference>
<gene>
    <name evidence="1" type="ORF">METZ01_LOCUS190314</name>
</gene>
<feature type="non-terminal residue" evidence="1">
    <location>
        <position position="1"/>
    </location>
</feature>
<dbReference type="SUPFAM" id="SSF56300">
    <property type="entry name" value="Metallo-dependent phosphatases"/>
    <property type="match status" value="1"/>
</dbReference>
<dbReference type="Gene3D" id="3.60.21.10">
    <property type="match status" value="1"/>
</dbReference>
<dbReference type="EMBL" id="UINC01039248">
    <property type="protein sequence ID" value="SVB37460.1"/>
    <property type="molecule type" value="Genomic_DNA"/>
</dbReference>
<proteinExistence type="predicted"/>
<reference evidence="1" key="1">
    <citation type="submission" date="2018-05" db="EMBL/GenBank/DDBJ databases">
        <authorList>
            <person name="Lanie J.A."/>
            <person name="Ng W.-L."/>
            <person name="Kazmierczak K.M."/>
            <person name="Andrzejewski T.M."/>
            <person name="Davidsen T.M."/>
            <person name="Wayne K.J."/>
            <person name="Tettelin H."/>
            <person name="Glass J.I."/>
            <person name="Rusch D."/>
            <person name="Podicherti R."/>
            <person name="Tsui H.-C.T."/>
            <person name="Winkler M.E."/>
        </authorList>
    </citation>
    <scope>NUCLEOTIDE SEQUENCE</scope>
</reference>
<evidence type="ECO:0000313" key="1">
    <source>
        <dbReference type="EMBL" id="SVB37460.1"/>
    </source>
</evidence>
<protein>
    <submittedName>
        <fullName evidence="1">Uncharacterized protein</fullName>
    </submittedName>
</protein>
<name>A0A382DG53_9ZZZZ</name>
<dbReference type="AlphaFoldDB" id="A0A382DG53"/>
<sequence length="164" mass="18836">VDKESHFLEIKNSKKIWAIGSIHSRFKAFNSIKEHLLKKFREEDHLVFLGNIIGLRQESKETLNSVIDLRNQLLAKFCLNPNKVIFLRGAQEEMFLKLLQLQTAPNPLDIVLWMFSHGVDATIESYGFKKKEVLDITTQGTLAISKWTTKLNKAVSSNPGHKQY</sequence>
<feature type="non-terminal residue" evidence="1">
    <location>
        <position position="164"/>
    </location>
</feature>